<proteinExistence type="predicted"/>
<dbReference type="Proteomes" id="UP000233040">
    <property type="component" value="Unassembled WGS sequence"/>
</dbReference>
<dbReference type="GO" id="GO:0005096">
    <property type="term" value="F:GTPase activator activity"/>
    <property type="evidence" value="ECO:0007669"/>
    <property type="project" value="InterPro"/>
</dbReference>
<protein>
    <submittedName>
        <fullName evidence="2">Pleckstrin homology and RhoGEF domain containing G6</fullName>
    </submittedName>
</protein>
<feature type="compositionally biased region" description="Low complexity" evidence="1">
    <location>
        <begin position="67"/>
        <end position="76"/>
    </location>
</feature>
<dbReference type="InterPro" id="IPR042918">
    <property type="entry name" value="PLEKHG6"/>
</dbReference>
<dbReference type="PANTHER" id="PTHR47671">
    <property type="entry name" value="PLECKSTRIN DOMAIN-CONTAINING FAMILY G MEMBER 6"/>
    <property type="match status" value="1"/>
</dbReference>
<organism evidence="2 3">
    <name type="scientific">Cebus imitator</name>
    <name type="common">Panamanian white-faced capuchin</name>
    <name type="synonym">Cebus capucinus imitator</name>
    <dbReference type="NCBI Taxonomy" id="2715852"/>
    <lineage>
        <taxon>Eukaryota</taxon>
        <taxon>Metazoa</taxon>
        <taxon>Chordata</taxon>
        <taxon>Craniata</taxon>
        <taxon>Vertebrata</taxon>
        <taxon>Euteleostomi</taxon>
        <taxon>Mammalia</taxon>
        <taxon>Eutheria</taxon>
        <taxon>Euarchontoglires</taxon>
        <taxon>Primates</taxon>
        <taxon>Haplorrhini</taxon>
        <taxon>Platyrrhini</taxon>
        <taxon>Cebidae</taxon>
        <taxon>Cebinae</taxon>
        <taxon>Cebus</taxon>
    </lineage>
</organism>
<feature type="region of interest" description="Disordered" evidence="1">
    <location>
        <begin position="223"/>
        <end position="261"/>
    </location>
</feature>
<evidence type="ECO:0000313" key="3">
    <source>
        <dbReference type="Proteomes" id="UP000233040"/>
    </source>
</evidence>
<keyword evidence="3" id="KW-1185">Reference proteome</keyword>
<dbReference type="PANTHER" id="PTHR47671:SF1">
    <property type="entry name" value="PLECKSTRIN HOMOLOGY DOMAIN-CONTAINING FAMILY G MEMBER 6"/>
    <property type="match status" value="1"/>
</dbReference>
<reference evidence="2" key="1">
    <citation type="submission" date="2025-08" db="UniProtKB">
        <authorList>
            <consortium name="Ensembl"/>
        </authorList>
    </citation>
    <scope>IDENTIFICATION</scope>
</reference>
<name>A0A2K5Q9U9_CEBIM</name>
<evidence type="ECO:0000256" key="1">
    <source>
        <dbReference type="SAM" id="MobiDB-lite"/>
    </source>
</evidence>
<accession>A0A2K5Q9U9</accession>
<dbReference type="AlphaFoldDB" id="A0A2K5Q9U9"/>
<evidence type="ECO:0000313" key="2">
    <source>
        <dbReference type="Ensembl" id="ENSCCAP00000012629.1"/>
    </source>
</evidence>
<sequence>VSPKERGRASTIHQKMEKAVGQLLCQPLGKPKTWHPLKATLQKLKEEEYVQQKRELLALYRDQGRESPSTRPSTPSLEGSQNSAEGRTPEISTIIPHLVVTEDTDEDAPFVPDDTSDSGYSTLIPGTPTGSRSPLSRLRQRALRRDPRLTFSTLDLRAIPLRPQPPDSQAPQRQSAPELPEGIRKGGSLPRGDPPTWSEEEDGASVSGNVVVETLHRAWLRNQLPSSPTHADSAGESPWESSGEEEEGPLFLGAGDRSLRPLRAEDMLREIREELATQRIEGAMEPQDSRPRKLTLAQLQRMRGTQIIQLDTPLSTSEV</sequence>
<feature type="region of interest" description="Disordered" evidence="1">
    <location>
        <begin position="59"/>
        <end position="206"/>
    </location>
</feature>
<dbReference type="Ensembl" id="ENSCCAT00000030049.1">
    <property type="protein sequence ID" value="ENSCCAP00000012629.1"/>
    <property type="gene ID" value="ENSCCAG00000024072.1"/>
</dbReference>
<reference evidence="2" key="2">
    <citation type="submission" date="2025-09" db="UniProtKB">
        <authorList>
            <consortium name="Ensembl"/>
        </authorList>
    </citation>
    <scope>IDENTIFICATION</scope>
</reference>
<gene>
    <name evidence="2" type="primary">PLEKHG6</name>
</gene>
<dbReference type="GeneTree" id="ENSGT00940000161250"/>